<comment type="caution">
    <text evidence="1">The sequence shown here is derived from an EMBL/GenBank/DDBJ whole genome shotgun (WGS) entry which is preliminary data.</text>
</comment>
<gene>
    <name evidence="1" type="ORF">RM543_01735</name>
</gene>
<keyword evidence="2" id="KW-1185">Reference proteome</keyword>
<name>A0ABU3DCV2_9RHOB</name>
<dbReference type="EMBL" id="JAVRHL010000001">
    <property type="protein sequence ID" value="MDT0681389.1"/>
    <property type="molecule type" value="Genomic_DNA"/>
</dbReference>
<reference evidence="1 2" key="1">
    <citation type="submission" date="2023-09" db="EMBL/GenBank/DDBJ databases">
        <authorList>
            <person name="Rey-Velasco X."/>
        </authorList>
    </citation>
    <scope>NUCLEOTIDE SEQUENCE [LARGE SCALE GENOMIC DNA]</scope>
    <source>
        <strain evidence="1 2">F158</strain>
    </source>
</reference>
<proteinExistence type="predicted"/>
<protein>
    <submittedName>
        <fullName evidence="1">DUF6478 family protein</fullName>
    </submittedName>
</protein>
<dbReference type="RefSeq" id="WP_311689031.1">
    <property type="nucleotide sequence ID" value="NZ_JAVRHL010000001.1"/>
</dbReference>
<organism evidence="1 2">
    <name type="scientific">Tropicimonas omnivorans</name>
    <dbReference type="NCBI Taxonomy" id="3075590"/>
    <lineage>
        <taxon>Bacteria</taxon>
        <taxon>Pseudomonadati</taxon>
        <taxon>Pseudomonadota</taxon>
        <taxon>Alphaproteobacteria</taxon>
        <taxon>Rhodobacterales</taxon>
        <taxon>Roseobacteraceae</taxon>
        <taxon>Tropicimonas</taxon>
    </lineage>
</organism>
<sequence>MAGRFGSGIDRIAERRALRRWRRAADAAPTMEPADLKRARGEARVLRREIDRVLHAAEGRLGLSGQAHGAIQKPLGTDWAWRPELWTGPVHPPGLAAIESRQAVGSELTVFHDCRVSELSLRQVRNTGALDLAPFGLRMDVFAFDGSFLSLVLNLPEDAASGLTRRHLLGLRIAAETEKPLELFARLNVRHGPNTEQLVREIPLGREEAMVEFDLGYSDLNEKRVEQAWIDLIFEGPELNQILIRDLTFTRRRRAEL</sequence>
<evidence type="ECO:0000313" key="1">
    <source>
        <dbReference type="EMBL" id="MDT0681389.1"/>
    </source>
</evidence>
<dbReference type="InterPro" id="IPR045514">
    <property type="entry name" value="DUF6478"/>
</dbReference>
<accession>A0ABU3DCV2</accession>
<dbReference type="Proteomes" id="UP001265259">
    <property type="component" value="Unassembled WGS sequence"/>
</dbReference>
<evidence type="ECO:0000313" key="2">
    <source>
        <dbReference type="Proteomes" id="UP001265259"/>
    </source>
</evidence>
<dbReference type="Pfam" id="PF20086">
    <property type="entry name" value="DUF6478"/>
    <property type="match status" value="1"/>
</dbReference>